<name>A0A6J6U0F1_9ZZZZ</name>
<dbReference type="InterPro" id="IPR023346">
    <property type="entry name" value="Lysozyme-like_dom_sf"/>
</dbReference>
<organism evidence="1">
    <name type="scientific">freshwater metagenome</name>
    <dbReference type="NCBI Taxonomy" id="449393"/>
    <lineage>
        <taxon>unclassified sequences</taxon>
        <taxon>metagenomes</taxon>
        <taxon>ecological metagenomes</taxon>
    </lineage>
</organism>
<dbReference type="SUPFAM" id="SSF53955">
    <property type="entry name" value="Lysozyme-like"/>
    <property type="match status" value="1"/>
</dbReference>
<proteinExistence type="predicted"/>
<sequence>MRFWPESQWPIIDHILHRESRCLVDAFNPKDTNGKPSYSLFQVNAFWCSPVEFYAGGFLQEKRILSTCDDLFDVEKQFAAARAIYVEGLTRHGYGWRSWGLRPTFKPETVL</sequence>
<dbReference type="EMBL" id="CAEZZM010000003">
    <property type="protein sequence ID" value="CAB4752856.1"/>
    <property type="molecule type" value="Genomic_DNA"/>
</dbReference>
<evidence type="ECO:0000313" key="1">
    <source>
        <dbReference type="EMBL" id="CAB4752856.1"/>
    </source>
</evidence>
<dbReference type="AlphaFoldDB" id="A0A6J6U0F1"/>
<accession>A0A6J6U0F1</accession>
<reference evidence="1" key="1">
    <citation type="submission" date="2020-05" db="EMBL/GenBank/DDBJ databases">
        <authorList>
            <person name="Chiriac C."/>
            <person name="Salcher M."/>
            <person name="Ghai R."/>
            <person name="Kavagutti S V."/>
        </authorList>
    </citation>
    <scope>NUCLEOTIDE SEQUENCE</scope>
</reference>
<gene>
    <name evidence="1" type="ORF">UFOPK2872_00058</name>
</gene>
<protein>
    <submittedName>
        <fullName evidence="1">Unannotated protein</fullName>
    </submittedName>
</protein>